<dbReference type="GO" id="GO:0005737">
    <property type="term" value="C:cytoplasm"/>
    <property type="evidence" value="ECO:0007669"/>
    <property type="project" value="UniProtKB-SubCell"/>
</dbReference>
<dbReference type="EMBL" id="MQWD01000001">
    <property type="protein sequence ID" value="PAP76098.1"/>
    <property type="molecule type" value="Genomic_DNA"/>
</dbReference>
<evidence type="ECO:0000313" key="8">
    <source>
        <dbReference type="EMBL" id="PAP76098.1"/>
    </source>
</evidence>
<dbReference type="CDD" id="cd00520">
    <property type="entry name" value="RRF"/>
    <property type="match status" value="1"/>
</dbReference>
<dbReference type="PANTHER" id="PTHR20982">
    <property type="entry name" value="RIBOSOME RECYCLING FACTOR"/>
    <property type="match status" value="1"/>
</dbReference>
<accession>A0A271IYQ5</accession>
<dbReference type="SUPFAM" id="SSF55194">
    <property type="entry name" value="Ribosome recycling factor, RRF"/>
    <property type="match status" value="1"/>
</dbReference>
<dbReference type="Pfam" id="PF01765">
    <property type="entry name" value="RRF"/>
    <property type="match status" value="1"/>
</dbReference>
<keyword evidence="9" id="KW-1185">Reference proteome</keyword>
<dbReference type="Gene3D" id="3.30.1360.40">
    <property type="match status" value="1"/>
</dbReference>
<dbReference type="RefSeq" id="WP_095509739.1">
    <property type="nucleotide sequence ID" value="NZ_MQWD01000001.1"/>
</dbReference>
<dbReference type="HAMAP" id="MF_00040">
    <property type="entry name" value="RRF"/>
    <property type="match status" value="1"/>
</dbReference>
<dbReference type="PANTHER" id="PTHR20982:SF3">
    <property type="entry name" value="MITOCHONDRIAL RIBOSOME RECYCLING FACTOR PSEUDO 1"/>
    <property type="match status" value="1"/>
</dbReference>
<dbReference type="InterPro" id="IPR036191">
    <property type="entry name" value="RRF_sf"/>
</dbReference>
<dbReference type="FunFam" id="3.30.1360.40:FF:000001">
    <property type="entry name" value="Ribosome-recycling factor"/>
    <property type="match status" value="1"/>
</dbReference>
<dbReference type="AlphaFoldDB" id="A0A271IYQ5"/>
<dbReference type="Proteomes" id="UP000216339">
    <property type="component" value="Unassembled WGS sequence"/>
</dbReference>
<organism evidence="8 9">
    <name type="scientific">Rubrivirga marina</name>
    <dbReference type="NCBI Taxonomy" id="1196024"/>
    <lineage>
        <taxon>Bacteria</taxon>
        <taxon>Pseudomonadati</taxon>
        <taxon>Rhodothermota</taxon>
        <taxon>Rhodothermia</taxon>
        <taxon>Rhodothermales</taxon>
        <taxon>Rubricoccaceae</taxon>
        <taxon>Rubrivirga</taxon>
    </lineage>
</organism>
<evidence type="ECO:0000256" key="1">
    <source>
        <dbReference type="ARBA" id="ARBA00004496"/>
    </source>
</evidence>
<comment type="similarity">
    <text evidence="2 6">Belongs to the RRF family.</text>
</comment>
<feature type="domain" description="Ribosome recycling factor" evidence="7">
    <location>
        <begin position="26"/>
        <end position="187"/>
    </location>
</feature>
<dbReference type="FunFam" id="1.10.132.20:FF:000001">
    <property type="entry name" value="Ribosome-recycling factor"/>
    <property type="match status" value="1"/>
</dbReference>
<evidence type="ECO:0000259" key="7">
    <source>
        <dbReference type="Pfam" id="PF01765"/>
    </source>
</evidence>
<protein>
    <recommendedName>
        <fullName evidence="6">Ribosome-recycling factor</fullName>
        <shortName evidence="6">RRF</shortName>
    </recommendedName>
    <alternativeName>
        <fullName evidence="6">Ribosome-releasing factor</fullName>
    </alternativeName>
</protein>
<proteinExistence type="inferred from homology"/>
<keyword evidence="4 6" id="KW-0648">Protein biosynthesis</keyword>
<evidence type="ECO:0000256" key="5">
    <source>
        <dbReference type="ARBA" id="ARBA00025050"/>
    </source>
</evidence>
<dbReference type="InterPro" id="IPR002661">
    <property type="entry name" value="Ribosome_recyc_fac"/>
</dbReference>
<evidence type="ECO:0000256" key="4">
    <source>
        <dbReference type="ARBA" id="ARBA00022917"/>
    </source>
</evidence>
<comment type="function">
    <text evidence="5 6">Responsible for the release of ribosomes from messenger RNA at the termination of protein biosynthesis. May increase the efficiency of translation by recycling ribosomes from one round of translation to another.</text>
</comment>
<name>A0A271IYQ5_9BACT</name>
<sequence length="189" mass="20729">MIDDSLQAALDEAEMDMDAALEHLVHELNTIRAGRANPQMLDGVRVEAYGTTVPLNQVANTAAPQADLITVSPYDKNTIGAIERGITEANLGLNPTNNGSQILLSIPPLTEERRRDLAKTARAKGEEAKISIRNARRSAKDTIKKTAAAESLSEDMEYEAEQALQDLTDRFVVRVDKTLDNKEKDIMTV</sequence>
<evidence type="ECO:0000256" key="3">
    <source>
        <dbReference type="ARBA" id="ARBA00022490"/>
    </source>
</evidence>
<dbReference type="InterPro" id="IPR023584">
    <property type="entry name" value="Ribosome_recyc_fac_dom"/>
</dbReference>
<dbReference type="Gene3D" id="1.10.132.20">
    <property type="entry name" value="Ribosome-recycling factor"/>
    <property type="match status" value="1"/>
</dbReference>
<dbReference type="OrthoDB" id="9804006at2"/>
<gene>
    <name evidence="6" type="primary">frr</name>
    <name evidence="8" type="ORF">BSZ37_06385</name>
</gene>
<keyword evidence="3 6" id="KW-0963">Cytoplasm</keyword>
<evidence type="ECO:0000256" key="6">
    <source>
        <dbReference type="HAMAP-Rule" id="MF_00040"/>
    </source>
</evidence>
<dbReference type="NCBIfam" id="TIGR00496">
    <property type="entry name" value="frr"/>
    <property type="match status" value="1"/>
</dbReference>
<comment type="subcellular location">
    <subcellularLocation>
        <location evidence="1 6">Cytoplasm</location>
    </subcellularLocation>
</comment>
<reference evidence="8 9" key="1">
    <citation type="submission" date="2016-11" db="EMBL/GenBank/DDBJ databases">
        <title>Study of marine rhodopsin-containing bacteria.</title>
        <authorList>
            <person name="Yoshizawa S."/>
            <person name="Kumagai Y."/>
            <person name="Kogure K."/>
        </authorList>
    </citation>
    <scope>NUCLEOTIDE SEQUENCE [LARGE SCALE GENOMIC DNA]</scope>
    <source>
        <strain evidence="8 9">SAORIC-28</strain>
    </source>
</reference>
<dbReference type="GO" id="GO:0006415">
    <property type="term" value="P:translational termination"/>
    <property type="evidence" value="ECO:0007669"/>
    <property type="project" value="UniProtKB-UniRule"/>
</dbReference>
<dbReference type="GO" id="GO:0043023">
    <property type="term" value="F:ribosomal large subunit binding"/>
    <property type="evidence" value="ECO:0007669"/>
    <property type="project" value="TreeGrafter"/>
</dbReference>
<evidence type="ECO:0000313" key="9">
    <source>
        <dbReference type="Proteomes" id="UP000216339"/>
    </source>
</evidence>
<evidence type="ECO:0000256" key="2">
    <source>
        <dbReference type="ARBA" id="ARBA00005912"/>
    </source>
</evidence>
<comment type="caution">
    <text evidence="8">The sequence shown here is derived from an EMBL/GenBank/DDBJ whole genome shotgun (WGS) entry which is preliminary data.</text>
</comment>